<dbReference type="UniPathway" id="UPA00538">
    <property type="reaction ID" value="UER00592"/>
</dbReference>
<dbReference type="STRING" id="549789.NIES30_00595"/>
<keyword evidence="2 5" id="KW-0808">Transferase</keyword>
<comment type="catalytic activity">
    <reaction evidence="5 6">
        <text>octanoyl-[ACP] + L-lysyl-[protein] = N(6)-octanoyl-L-lysyl-[protein] + holo-[ACP] + H(+)</text>
        <dbReference type="Rhea" id="RHEA:17665"/>
        <dbReference type="Rhea" id="RHEA-COMP:9636"/>
        <dbReference type="Rhea" id="RHEA-COMP:9685"/>
        <dbReference type="Rhea" id="RHEA-COMP:9752"/>
        <dbReference type="Rhea" id="RHEA-COMP:9928"/>
        <dbReference type="ChEBI" id="CHEBI:15378"/>
        <dbReference type="ChEBI" id="CHEBI:29969"/>
        <dbReference type="ChEBI" id="CHEBI:64479"/>
        <dbReference type="ChEBI" id="CHEBI:78463"/>
        <dbReference type="ChEBI" id="CHEBI:78809"/>
        <dbReference type="EC" id="2.3.1.181"/>
    </reaction>
</comment>
<evidence type="ECO:0000256" key="3">
    <source>
        <dbReference type="ARBA" id="ARBA00023315"/>
    </source>
</evidence>
<dbReference type="FunFam" id="3.30.930.10:FF:000035">
    <property type="entry name" value="Putative lipoyltransferase 2, mitochondrial"/>
    <property type="match status" value="1"/>
</dbReference>
<dbReference type="InterPro" id="IPR004143">
    <property type="entry name" value="BPL_LPL_catalytic"/>
</dbReference>
<dbReference type="PROSITE" id="PS01313">
    <property type="entry name" value="LIPB"/>
    <property type="match status" value="1"/>
</dbReference>
<gene>
    <name evidence="5" type="primary">lipB</name>
    <name evidence="11" type="ORF">NIES30_00595</name>
</gene>
<feature type="binding site" evidence="5 8">
    <location>
        <begin position="148"/>
        <end position="150"/>
    </location>
    <ligand>
        <name>substrate</name>
    </ligand>
</feature>
<feature type="binding site" evidence="5 8">
    <location>
        <begin position="161"/>
        <end position="163"/>
    </location>
    <ligand>
        <name>substrate</name>
    </ligand>
</feature>
<keyword evidence="12" id="KW-1185">Reference proteome</keyword>
<dbReference type="Gene3D" id="3.30.930.10">
    <property type="entry name" value="Bira Bifunctional Protein, Domain 2"/>
    <property type="match status" value="1"/>
</dbReference>
<dbReference type="RefSeq" id="WP_073606454.1">
    <property type="nucleotide sequence ID" value="NZ_MRCG01000001.1"/>
</dbReference>
<dbReference type="NCBIfam" id="TIGR00214">
    <property type="entry name" value="lipB"/>
    <property type="match status" value="1"/>
</dbReference>
<evidence type="ECO:0000256" key="7">
    <source>
        <dbReference type="PIRSR" id="PIRSR016262-1"/>
    </source>
</evidence>
<dbReference type="HAMAP" id="MF_00013">
    <property type="entry name" value="LipB"/>
    <property type="match status" value="1"/>
</dbReference>
<evidence type="ECO:0000256" key="5">
    <source>
        <dbReference type="HAMAP-Rule" id="MF_00013"/>
    </source>
</evidence>
<dbReference type="InterPro" id="IPR020605">
    <property type="entry name" value="Octanoyltransferase_CS"/>
</dbReference>
<name>A0A1U7JAD3_9CYAN</name>
<evidence type="ECO:0000313" key="11">
    <source>
        <dbReference type="EMBL" id="OKH50639.1"/>
    </source>
</evidence>
<feature type="active site" description="Acyl-thioester intermediate" evidence="5 7">
    <location>
        <position position="179"/>
    </location>
</feature>
<protein>
    <recommendedName>
        <fullName evidence="5 6">Octanoyltransferase</fullName>
        <ecNumber evidence="5 6">2.3.1.181</ecNumber>
    </recommendedName>
    <alternativeName>
        <fullName evidence="5">Lipoate-protein ligase B</fullName>
    </alternativeName>
    <alternativeName>
        <fullName evidence="5">Lipoyl/octanoyl transferase</fullName>
    </alternativeName>
    <alternativeName>
        <fullName evidence="5">Octanoyl-[acyl-carrier-protein]-protein N-octanoyltransferase</fullName>
    </alternativeName>
</protein>
<dbReference type="Proteomes" id="UP000185557">
    <property type="component" value="Unassembled WGS sequence"/>
</dbReference>
<evidence type="ECO:0000259" key="10">
    <source>
        <dbReference type="PROSITE" id="PS51733"/>
    </source>
</evidence>
<proteinExistence type="inferred from homology"/>
<comment type="pathway">
    <text evidence="1 5 6">Protein modification; protein lipoylation via endogenous pathway; protein N(6)-(lipoyl)lysine from octanoyl-[acyl-carrier-protein]: step 1/2.</text>
</comment>
<dbReference type="EMBL" id="MRCG01000001">
    <property type="protein sequence ID" value="OKH50639.1"/>
    <property type="molecule type" value="Genomic_DNA"/>
</dbReference>
<dbReference type="AlphaFoldDB" id="A0A1U7JAD3"/>
<dbReference type="PANTHER" id="PTHR10993">
    <property type="entry name" value="OCTANOYLTRANSFERASE"/>
    <property type="match status" value="1"/>
</dbReference>
<comment type="miscellaneous">
    <text evidence="5">In the reaction, the free carboxyl group of octanoic acid is attached via an amide linkage to the epsilon-amino group of a specific lysine residue of lipoyl domains of lipoate-dependent enzymes.</text>
</comment>
<dbReference type="Pfam" id="PF21948">
    <property type="entry name" value="LplA-B_cat"/>
    <property type="match status" value="1"/>
</dbReference>
<feature type="site" description="Lowers pKa of active site Cys" evidence="5 9">
    <location>
        <position position="145"/>
    </location>
</feature>
<accession>A0A1U7JAD3</accession>
<evidence type="ECO:0000256" key="1">
    <source>
        <dbReference type="ARBA" id="ARBA00004821"/>
    </source>
</evidence>
<sequence length="227" mass="25168">MNQNLGESMPRCDIYELGVMPFAAAWTLQKTLVQRHREHPQPERLLLVEHPGVYTLGQGSTLDHLRLPAKELPYPLFRTERGGEVTHHCPGQLVGYPILNLKRHQPDLHWYLRQLEEVLIQTLAQFGVSAERQAGLTGVWVGNTKLAAIGIKVSRWVTMHGFALNVCPDLEGFQAIVPCGIADKSVGSLAQFCPGITVESVRPVVITRFAQVFGVKPVIQNVAQLGL</sequence>
<comment type="similarity">
    <text evidence="5 6">Belongs to the LipB family.</text>
</comment>
<dbReference type="PROSITE" id="PS51733">
    <property type="entry name" value="BPL_LPL_CATALYTIC"/>
    <property type="match status" value="1"/>
</dbReference>
<evidence type="ECO:0000256" key="2">
    <source>
        <dbReference type="ARBA" id="ARBA00022679"/>
    </source>
</evidence>
<evidence type="ECO:0000256" key="9">
    <source>
        <dbReference type="PIRSR" id="PIRSR016262-3"/>
    </source>
</evidence>
<organism evidence="11 12">
    <name type="scientific">Phormidium tenue NIES-30</name>
    <dbReference type="NCBI Taxonomy" id="549789"/>
    <lineage>
        <taxon>Bacteria</taxon>
        <taxon>Bacillati</taxon>
        <taxon>Cyanobacteriota</taxon>
        <taxon>Cyanophyceae</taxon>
        <taxon>Oscillatoriophycideae</taxon>
        <taxon>Oscillatoriales</taxon>
        <taxon>Oscillatoriaceae</taxon>
        <taxon>Phormidium</taxon>
    </lineage>
</organism>
<comment type="caution">
    <text evidence="11">The sequence shown here is derived from an EMBL/GenBank/DDBJ whole genome shotgun (WGS) entry which is preliminary data.</text>
</comment>
<comment type="function">
    <text evidence="4 5 6">Catalyzes the transfer of endogenously produced octanoic acid from octanoyl-acyl-carrier-protein onto the lipoyl domains of lipoate-dependent enzymes. Lipoyl-ACP can also act as a substrate although octanoyl-ACP is likely to be the physiological substrate.</text>
</comment>
<dbReference type="PANTHER" id="PTHR10993:SF7">
    <property type="entry name" value="LIPOYLTRANSFERASE 2, MITOCHONDRIAL-RELATED"/>
    <property type="match status" value="1"/>
</dbReference>
<evidence type="ECO:0000256" key="4">
    <source>
        <dbReference type="ARBA" id="ARBA00024732"/>
    </source>
</evidence>
<dbReference type="EC" id="2.3.1.181" evidence="5 6"/>
<dbReference type="NCBIfam" id="NF010925">
    <property type="entry name" value="PRK14345.1"/>
    <property type="match status" value="1"/>
</dbReference>
<reference evidence="11 12" key="1">
    <citation type="submission" date="2016-11" db="EMBL/GenBank/DDBJ databases">
        <title>Draft Genome Sequences of Nine Cyanobacterial Strains from Diverse Habitats.</title>
        <authorList>
            <person name="Zhu T."/>
            <person name="Hou S."/>
            <person name="Lu X."/>
            <person name="Hess W.R."/>
        </authorList>
    </citation>
    <scope>NUCLEOTIDE SEQUENCE [LARGE SCALE GENOMIC DNA]</scope>
    <source>
        <strain evidence="11 12">NIES-30</strain>
    </source>
</reference>
<dbReference type="GO" id="GO:0033819">
    <property type="term" value="F:lipoyl(octanoyl) transferase activity"/>
    <property type="evidence" value="ECO:0007669"/>
    <property type="project" value="UniProtKB-EC"/>
</dbReference>
<feature type="binding site" evidence="5 8">
    <location>
        <begin position="81"/>
        <end position="88"/>
    </location>
    <ligand>
        <name>substrate</name>
    </ligand>
</feature>
<evidence type="ECO:0000313" key="12">
    <source>
        <dbReference type="Proteomes" id="UP000185557"/>
    </source>
</evidence>
<evidence type="ECO:0000256" key="6">
    <source>
        <dbReference type="PIRNR" id="PIRNR016262"/>
    </source>
</evidence>
<dbReference type="GO" id="GO:0009249">
    <property type="term" value="P:protein lipoylation"/>
    <property type="evidence" value="ECO:0007669"/>
    <property type="project" value="InterPro"/>
</dbReference>
<dbReference type="GO" id="GO:0005737">
    <property type="term" value="C:cytoplasm"/>
    <property type="evidence" value="ECO:0007669"/>
    <property type="project" value="UniProtKB-SubCell"/>
</dbReference>
<dbReference type="CDD" id="cd16444">
    <property type="entry name" value="LipB"/>
    <property type="match status" value="1"/>
</dbReference>
<dbReference type="PIRSF" id="PIRSF016262">
    <property type="entry name" value="LPLase"/>
    <property type="match status" value="1"/>
</dbReference>
<dbReference type="OrthoDB" id="9787061at2"/>
<feature type="domain" description="BPL/LPL catalytic" evidence="10">
    <location>
        <begin position="39"/>
        <end position="217"/>
    </location>
</feature>
<comment type="subcellular location">
    <subcellularLocation>
        <location evidence="5">Cytoplasm</location>
    </subcellularLocation>
</comment>
<dbReference type="InterPro" id="IPR045864">
    <property type="entry name" value="aa-tRNA-synth_II/BPL/LPL"/>
</dbReference>
<keyword evidence="5" id="KW-0963">Cytoplasm</keyword>
<dbReference type="InterPro" id="IPR000544">
    <property type="entry name" value="Octanoyltransferase"/>
</dbReference>
<evidence type="ECO:0000256" key="8">
    <source>
        <dbReference type="PIRSR" id="PIRSR016262-2"/>
    </source>
</evidence>
<dbReference type="SUPFAM" id="SSF55681">
    <property type="entry name" value="Class II aaRS and biotin synthetases"/>
    <property type="match status" value="1"/>
</dbReference>
<keyword evidence="3 5" id="KW-0012">Acyltransferase</keyword>